<dbReference type="InterPro" id="IPR036390">
    <property type="entry name" value="WH_DNA-bd_sf"/>
</dbReference>
<keyword evidence="1" id="KW-0805">Transcription regulation</keyword>
<dbReference type="OrthoDB" id="9782219at2"/>
<name>A0A059FTF5_9PROT</name>
<keyword evidence="3" id="KW-0804">Transcription</keyword>
<dbReference type="STRING" id="1280950.HJO_00915"/>
<dbReference type="Gene3D" id="3.30.1050.10">
    <property type="entry name" value="SCP2 sterol-binding domain"/>
    <property type="match status" value="1"/>
</dbReference>
<dbReference type="InterPro" id="IPR036527">
    <property type="entry name" value="SCP2_sterol-bd_dom_sf"/>
</dbReference>
<evidence type="ECO:0000256" key="2">
    <source>
        <dbReference type="ARBA" id="ARBA00023125"/>
    </source>
</evidence>
<dbReference type="RefSeq" id="WP_035612586.1">
    <property type="nucleotide sequence ID" value="NZ_ARYK01000001.1"/>
</dbReference>
<dbReference type="SUPFAM" id="SSF55718">
    <property type="entry name" value="SCP-like"/>
    <property type="match status" value="1"/>
</dbReference>
<accession>A0A059FTF5</accession>
<evidence type="ECO:0000256" key="3">
    <source>
        <dbReference type="ARBA" id="ARBA00023163"/>
    </source>
</evidence>
<evidence type="ECO:0000256" key="1">
    <source>
        <dbReference type="ARBA" id="ARBA00023015"/>
    </source>
</evidence>
<dbReference type="InterPro" id="IPR002577">
    <property type="entry name" value="HTH_HxlR"/>
</dbReference>
<dbReference type="Pfam" id="PF01638">
    <property type="entry name" value="HxlR"/>
    <property type="match status" value="1"/>
</dbReference>
<dbReference type="PATRIC" id="fig|1280950.3.peg.184"/>
<dbReference type="EMBL" id="ARYK01000001">
    <property type="protein sequence ID" value="KCZ93892.1"/>
    <property type="molecule type" value="Genomic_DNA"/>
</dbReference>
<reference evidence="5 6" key="1">
    <citation type="journal article" date="2014" name="Antonie Van Leeuwenhoek">
        <title>Hyphomonas beringensis sp. nov. and Hyphomonas chukchiensis sp. nov., isolated from surface seawater of the Bering Sea and Chukchi Sea.</title>
        <authorList>
            <person name="Li C."/>
            <person name="Lai Q."/>
            <person name="Li G."/>
            <person name="Dong C."/>
            <person name="Wang J."/>
            <person name="Liao Y."/>
            <person name="Shao Z."/>
        </authorList>
    </citation>
    <scope>NUCLEOTIDE SEQUENCE [LARGE SCALE GENOMIC DNA]</scope>
    <source>
        <strain evidence="5 6">MHS-2</strain>
    </source>
</reference>
<dbReference type="GO" id="GO:0003677">
    <property type="term" value="F:DNA binding"/>
    <property type="evidence" value="ECO:0007669"/>
    <property type="project" value="UniProtKB-KW"/>
</dbReference>
<dbReference type="PANTHER" id="PTHR33204">
    <property type="entry name" value="TRANSCRIPTIONAL REGULATOR, MARR FAMILY"/>
    <property type="match status" value="1"/>
</dbReference>
<gene>
    <name evidence="5" type="ORF">HJO_00915</name>
</gene>
<comment type="caution">
    <text evidence="5">The sequence shown here is derived from an EMBL/GenBank/DDBJ whole genome shotgun (WGS) entry which is preliminary data.</text>
</comment>
<organism evidence="5 6">
    <name type="scientific">Hyphomonas johnsonii MHS-2</name>
    <dbReference type="NCBI Taxonomy" id="1280950"/>
    <lineage>
        <taxon>Bacteria</taxon>
        <taxon>Pseudomonadati</taxon>
        <taxon>Pseudomonadota</taxon>
        <taxon>Alphaproteobacteria</taxon>
        <taxon>Hyphomonadales</taxon>
        <taxon>Hyphomonadaceae</taxon>
        <taxon>Hyphomonas</taxon>
    </lineage>
</organism>
<feature type="domain" description="HTH hxlR-type" evidence="4">
    <location>
        <begin position="7"/>
        <end position="104"/>
    </location>
</feature>
<dbReference type="SUPFAM" id="SSF46785">
    <property type="entry name" value="Winged helix' DNA-binding domain"/>
    <property type="match status" value="1"/>
</dbReference>
<sequence length="228" mass="26015">MKYSQFCPIAKATEVLGDRWTLLIVREALMGATRFSEFQRGLGSISTAVLTERLRSMADNGLLVRRSLTGKRGYEYFPTPGCKELLPIIVSLGDWGMRWAKDNLVEEDYDVELLMLYLERSIVREMLPGPQTILQFEFSDLKQFRNWWLVASETNVEVCEKNPGLDVDVYFNSTVRTMTDVWLGHRTYRDAIKAEELTIVGDKALTKTVSRWLACSLFSSPAEGQPVN</sequence>
<protein>
    <submittedName>
        <fullName evidence="5">HxlR family transcriptional regulator</fullName>
    </submittedName>
</protein>
<dbReference type="AlphaFoldDB" id="A0A059FTF5"/>
<dbReference type="Gene3D" id="1.10.10.10">
    <property type="entry name" value="Winged helix-like DNA-binding domain superfamily/Winged helix DNA-binding domain"/>
    <property type="match status" value="1"/>
</dbReference>
<evidence type="ECO:0000259" key="4">
    <source>
        <dbReference type="PROSITE" id="PS51118"/>
    </source>
</evidence>
<dbReference type="PROSITE" id="PS51118">
    <property type="entry name" value="HTH_HXLR"/>
    <property type="match status" value="1"/>
</dbReference>
<proteinExistence type="predicted"/>
<dbReference type="PANTHER" id="PTHR33204:SF18">
    <property type="entry name" value="TRANSCRIPTIONAL REGULATORY PROTEIN"/>
    <property type="match status" value="1"/>
</dbReference>
<dbReference type="eggNOG" id="COG1733">
    <property type="taxonomic scope" value="Bacteria"/>
</dbReference>
<keyword evidence="2" id="KW-0238">DNA-binding</keyword>
<evidence type="ECO:0000313" key="5">
    <source>
        <dbReference type="EMBL" id="KCZ93892.1"/>
    </source>
</evidence>
<keyword evidence="6" id="KW-1185">Reference proteome</keyword>
<dbReference type="InterPro" id="IPR036388">
    <property type="entry name" value="WH-like_DNA-bd_sf"/>
</dbReference>
<evidence type="ECO:0000313" key="6">
    <source>
        <dbReference type="Proteomes" id="UP000025171"/>
    </source>
</evidence>
<dbReference type="Proteomes" id="UP000025171">
    <property type="component" value="Unassembled WGS sequence"/>
</dbReference>